<accession>A0A2R8B1P4</accession>
<gene>
    <name evidence="2" type="ORF">DEA8626_00048</name>
</gene>
<dbReference type="InterPro" id="IPR005303">
    <property type="entry name" value="MOCOS_middle"/>
</dbReference>
<feature type="domain" description="MOSC" evidence="1">
    <location>
        <begin position="112"/>
        <end position="250"/>
    </location>
</feature>
<proteinExistence type="predicted"/>
<evidence type="ECO:0000259" key="1">
    <source>
        <dbReference type="PROSITE" id="PS51340"/>
    </source>
</evidence>
<dbReference type="OrthoDB" id="581532at2"/>
<evidence type="ECO:0000313" key="2">
    <source>
        <dbReference type="EMBL" id="SPH16539.1"/>
    </source>
</evidence>
<dbReference type="PROSITE" id="PS51340">
    <property type="entry name" value="MOSC"/>
    <property type="match status" value="1"/>
</dbReference>
<evidence type="ECO:0000313" key="3">
    <source>
        <dbReference type="Proteomes" id="UP000244924"/>
    </source>
</evidence>
<dbReference type="Gene3D" id="2.40.33.20">
    <property type="entry name" value="PK beta-barrel domain-like"/>
    <property type="match status" value="1"/>
</dbReference>
<name>A0A2R8B1P4_9RHOB</name>
<dbReference type="RefSeq" id="WP_108851080.1">
    <property type="nucleotide sequence ID" value="NZ_OMOQ01000001.1"/>
</dbReference>
<keyword evidence="3" id="KW-1185">Reference proteome</keyword>
<protein>
    <recommendedName>
        <fullName evidence="1">MOSC domain-containing protein</fullName>
    </recommendedName>
</protein>
<dbReference type="GO" id="GO:0030170">
    <property type="term" value="F:pyridoxal phosphate binding"/>
    <property type="evidence" value="ECO:0007669"/>
    <property type="project" value="InterPro"/>
</dbReference>
<reference evidence="2 3" key="1">
    <citation type="submission" date="2018-03" db="EMBL/GenBank/DDBJ databases">
        <authorList>
            <person name="Keele B.F."/>
        </authorList>
    </citation>
    <scope>NUCLEOTIDE SEQUENCE [LARGE SCALE GENOMIC DNA]</scope>
    <source>
        <strain evidence="2 3">CECT 8626</strain>
    </source>
</reference>
<dbReference type="GO" id="GO:0030151">
    <property type="term" value="F:molybdenum ion binding"/>
    <property type="evidence" value="ECO:0007669"/>
    <property type="project" value="InterPro"/>
</dbReference>
<dbReference type="Pfam" id="PF03473">
    <property type="entry name" value="MOSC"/>
    <property type="match status" value="1"/>
</dbReference>
<dbReference type="Proteomes" id="UP000244924">
    <property type="component" value="Unassembled WGS sequence"/>
</dbReference>
<dbReference type="InterPro" id="IPR011037">
    <property type="entry name" value="Pyrv_Knase-like_insert_dom_sf"/>
</dbReference>
<dbReference type="GO" id="GO:0003824">
    <property type="term" value="F:catalytic activity"/>
    <property type="evidence" value="ECO:0007669"/>
    <property type="project" value="InterPro"/>
</dbReference>
<sequence length="251" mass="27723">MTLRVAWIQRHPIKSHGREDLAEVTLATGQDLPWDRHWAVAHEAAKLVEGAWAPCANFSRGSKAPRLMAISSRLDEANGRVTLSHPDRPELTFSPDDPKEASRFIDWVRPLCPPDRAQPARVFSVAGRGMTDTDYPSVSLIGLASNRALSEHVGAEVSPLRWRANFWLEGLRPFEERDWIGRTVRLGGAVLKIVEPKERCLATTANPATGERDVETLRALNALHGDKDFGVYATVVEGGTVRRNDAVGLLP</sequence>
<dbReference type="EMBL" id="OMOQ01000001">
    <property type="protein sequence ID" value="SPH16539.1"/>
    <property type="molecule type" value="Genomic_DNA"/>
</dbReference>
<dbReference type="Pfam" id="PF03476">
    <property type="entry name" value="MOSC_N"/>
    <property type="match status" value="1"/>
</dbReference>
<dbReference type="SUPFAM" id="SSF50800">
    <property type="entry name" value="PK beta-barrel domain-like"/>
    <property type="match status" value="1"/>
</dbReference>
<dbReference type="AlphaFoldDB" id="A0A2R8B1P4"/>
<dbReference type="InterPro" id="IPR005302">
    <property type="entry name" value="MoCF_Sase_C"/>
</dbReference>
<organism evidence="2 3">
    <name type="scientific">Albidovulum aquaemixtae</name>
    <dbReference type="NCBI Taxonomy" id="1542388"/>
    <lineage>
        <taxon>Bacteria</taxon>
        <taxon>Pseudomonadati</taxon>
        <taxon>Pseudomonadota</taxon>
        <taxon>Alphaproteobacteria</taxon>
        <taxon>Rhodobacterales</taxon>
        <taxon>Paracoccaceae</taxon>
        <taxon>Albidovulum</taxon>
    </lineage>
</organism>